<dbReference type="Gene3D" id="3.30.200.60">
    <property type="entry name" value="Peptidase C65 Otubain, subdomain 1"/>
    <property type="match status" value="1"/>
</dbReference>
<dbReference type="EC" id="3.4.19.12" evidence="2"/>
<dbReference type="InterPro" id="IPR042468">
    <property type="entry name" value="Peptidase_C65_otubain_sub1"/>
</dbReference>
<sequence>MSTSTPPSAPAATTNKAAPASADTASTGPTDEQILAYETHVKDTDALAHELVSIPLPLSDLLQEYASNAAFLPKIHNLAAQYALFRRCRGDGNCFYRAVVYAWFERVLLRPARYLKRARQQLDDAKHLLLANGFQLLVIEDFLDVAVDTLDALATGAIADQDALLSRFQADHISNALVVLFRFIASAYLQVHADDYAPFILDYADDMTTFCNQHVEAMGRESDEIQIIALTKQLQVNVAVAYLDASKSDRATVHKFEGNETDPADEWIHLLYRPGHYDLIYPRS</sequence>
<evidence type="ECO:0000256" key="7">
    <source>
        <dbReference type="SAM" id="MobiDB-lite"/>
    </source>
</evidence>
<dbReference type="PROSITE" id="PS50802">
    <property type="entry name" value="OTU"/>
    <property type="match status" value="1"/>
</dbReference>
<protein>
    <recommendedName>
        <fullName evidence="2">ubiquitinyl hydrolase 1</fullName>
        <ecNumber evidence="2">3.4.19.12</ecNumber>
    </recommendedName>
</protein>
<dbReference type="GO" id="GO:0004843">
    <property type="term" value="F:cysteine-type deubiquitinase activity"/>
    <property type="evidence" value="ECO:0007669"/>
    <property type="project" value="UniProtKB-EC"/>
</dbReference>
<dbReference type="InterPro" id="IPR038765">
    <property type="entry name" value="Papain-like_cys_pep_sf"/>
</dbReference>
<dbReference type="InterPro" id="IPR019400">
    <property type="entry name" value="Peptidase_C65_otubain"/>
</dbReference>
<keyword evidence="4" id="KW-0833">Ubl conjugation pathway</keyword>
<evidence type="ECO:0000256" key="6">
    <source>
        <dbReference type="ARBA" id="ARBA00022807"/>
    </source>
</evidence>
<keyword evidence="6" id="KW-0788">Thiol protease</keyword>
<evidence type="ECO:0000259" key="8">
    <source>
        <dbReference type="PROSITE" id="PS50802"/>
    </source>
</evidence>
<dbReference type="PANTHER" id="PTHR12931">
    <property type="entry name" value="UBIQUITIN THIOLESTERASE PROTEIN OTUB"/>
    <property type="match status" value="1"/>
</dbReference>
<dbReference type="InterPro" id="IPR003323">
    <property type="entry name" value="OTU_dom"/>
</dbReference>
<dbReference type="OMA" id="ADHVQIT"/>
<dbReference type="InterPro" id="IPR042467">
    <property type="entry name" value="Peptidase_C65_otubain_sub2"/>
</dbReference>
<evidence type="ECO:0000256" key="2">
    <source>
        <dbReference type="ARBA" id="ARBA00012759"/>
    </source>
</evidence>
<dbReference type="GO" id="GO:0071108">
    <property type="term" value="P:protein K48-linked deubiquitination"/>
    <property type="evidence" value="ECO:0007669"/>
    <property type="project" value="TreeGrafter"/>
</dbReference>
<dbReference type="GO" id="GO:0005634">
    <property type="term" value="C:nucleus"/>
    <property type="evidence" value="ECO:0007669"/>
    <property type="project" value="TreeGrafter"/>
</dbReference>
<dbReference type="VEuPathDB" id="FungiDB:AMAG_02281"/>
<dbReference type="AlphaFoldDB" id="A0A0L0S1S0"/>
<dbReference type="OrthoDB" id="18915at2759"/>
<keyword evidence="10" id="KW-1185">Reference proteome</keyword>
<dbReference type="GO" id="GO:0006508">
    <property type="term" value="P:proteolysis"/>
    <property type="evidence" value="ECO:0007669"/>
    <property type="project" value="UniProtKB-KW"/>
</dbReference>
<dbReference type="STRING" id="578462.A0A0L0S1S0"/>
<organism evidence="9 10">
    <name type="scientific">Allomyces macrogynus (strain ATCC 38327)</name>
    <name type="common">Allomyces javanicus var. macrogynus</name>
    <dbReference type="NCBI Taxonomy" id="578462"/>
    <lineage>
        <taxon>Eukaryota</taxon>
        <taxon>Fungi</taxon>
        <taxon>Fungi incertae sedis</taxon>
        <taxon>Blastocladiomycota</taxon>
        <taxon>Blastocladiomycetes</taxon>
        <taxon>Blastocladiales</taxon>
        <taxon>Blastocladiaceae</taxon>
        <taxon>Allomyces</taxon>
    </lineage>
</organism>
<evidence type="ECO:0000313" key="10">
    <source>
        <dbReference type="Proteomes" id="UP000054350"/>
    </source>
</evidence>
<evidence type="ECO:0000256" key="3">
    <source>
        <dbReference type="ARBA" id="ARBA00022670"/>
    </source>
</evidence>
<feature type="compositionally biased region" description="Low complexity" evidence="7">
    <location>
        <begin position="1"/>
        <end position="22"/>
    </location>
</feature>
<reference evidence="9 10" key="1">
    <citation type="submission" date="2009-11" db="EMBL/GenBank/DDBJ databases">
        <title>Annotation of Allomyces macrogynus ATCC 38327.</title>
        <authorList>
            <consortium name="The Broad Institute Genome Sequencing Platform"/>
            <person name="Russ C."/>
            <person name="Cuomo C."/>
            <person name="Burger G."/>
            <person name="Gray M.W."/>
            <person name="Holland P.W.H."/>
            <person name="King N."/>
            <person name="Lang F.B.F."/>
            <person name="Roger A.J."/>
            <person name="Ruiz-Trillo I."/>
            <person name="Young S.K."/>
            <person name="Zeng Q."/>
            <person name="Gargeya S."/>
            <person name="Fitzgerald M."/>
            <person name="Haas B."/>
            <person name="Abouelleil A."/>
            <person name="Alvarado L."/>
            <person name="Arachchi H.M."/>
            <person name="Berlin A."/>
            <person name="Chapman S.B."/>
            <person name="Gearin G."/>
            <person name="Goldberg J."/>
            <person name="Griggs A."/>
            <person name="Gujja S."/>
            <person name="Hansen M."/>
            <person name="Heiman D."/>
            <person name="Howarth C."/>
            <person name="Larimer J."/>
            <person name="Lui A."/>
            <person name="MacDonald P.J.P."/>
            <person name="McCowen C."/>
            <person name="Montmayeur A."/>
            <person name="Murphy C."/>
            <person name="Neiman D."/>
            <person name="Pearson M."/>
            <person name="Priest M."/>
            <person name="Roberts A."/>
            <person name="Saif S."/>
            <person name="Shea T."/>
            <person name="Sisk P."/>
            <person name="Stolte C."/>
            <person name="Sykes S."/>
            <person name="Wortman J."/>
            <person name="Nusbaum C."/>
            <person name="Birren B."/>
        </authorList>
    </citation>
    <scope>NUCLEOTIDE SEQUENCE [LARGE SCALE GENOMIC DNA]</scope>
    <source>
        <strain evidence="9 10">ATCC 38327</strain>
    </source>
</reference>
<evidence type="ECO:0000313" key="9">
    <source>
        <dbReference type="EMBL" id="KNE56478.1"/>
    </source>
</evidence>
<dbReference type="CDD" id="cd22749">
    <property type="entry name" value="Otubain_C65"/>
    <property type="match status" value="1"/>
</dbReference>
<dbReference type="GO" id="GO:0043130">
    <property type="term" value="F:ubiquitin binding"/>
    <property type="evidence" value="ECO:0007669"/>
    <property type="project" value="TreeGrafter"/>
</dbReference>
<keyword evidence="3" id="KW-0645">Protease</keyword>
<keyword evidence="5" id="KW-0378">Hydrolase</keyword>
<reference evidence="10" key="2">
    <citation type="submission" date="2009-11" db="EMBL/GenBank/DDBJ databases">
        <title>The Genome Sequence of Allomyces macrogynus strain ATCC 38327.</title>
        <authorList>
            <consortium name="The Broad Institute Genome Sequencing Platform"/>
            <person name="Russ C."/>
            <person name="Cuomo C."/>
            <person name="Shea T."/>
            <person name="Young S.K."/>
            <person name="Zeng Q."/>
            <person name="Koehrsen M."/>
            <person name="Haas B."/>
            <person name="Borodovsky M."/>
            <person name="Guigo R."/>
            <person name="Alvarado L."/>
            <person name="Berlin A."/>
            <person name="Borenstein D."/>
            <person name="Chen Z."/>
            <person name="Engels R."/>
            <person name="Freedman E."/>
            <person name="Gellesch M."/>
            <person name="Goldberg J."/>
            <person name="Griggs A."/>
            <person name="Gujja S."/>
            <person name="Heiman D."/>
            <person name="Hepburn T."/>
            <person name="Howarth C."/>
            <person name="Jen D."/>
            <person name="Larson L."/>
            <person name="Lewis B."/>
            <person name="Mehta T."/>
            <person name="Park D."/>
            <person name="Pearson M."/>
            <person name="Roberts A."/>
            <person name="Saif S."/>
            <person name="Shenoy N."/>
            <person name="Sisk P."/>
            <person name="Stolte C."/>
            <person name="Sykes S."/>
            <person name="Walk T."/>
            <person name="White J."/>
            <person name="Yandava C."/>
            <person name="Burger G."/>
            <person name="Gray M.W."/>
            <person name="Holland P.W.H."/>
            <person name="King N."/>
            <person name="Lang F.B.F."/>
            <person name="Roger A.J."/>
            <person name="Ruiz-Trillo I."/>
            <person name="Lander E."/>
            <person name="Nusbaum C."/>
        </authorList>
    </citation>
    <scope>NUCLEOTIDE SEQUENCE [LARGE SCALE GENOMIC DNA]</scope>
    <source>
        <strain evidence="10">ATCC 38327</strain>
    </source>
</reference>
<dbReference type="PANTHER" id="PTHR12931:SF15">
    <property type="entry name" value="UBIQUITIN THIOESTERASE OTUBAIN-LIKE"/>
    <property type="match status" value="1"/>
</dbReference>
<dbReference type="eggNOG" id="KOG3991">
    <property type="taxonomic scope" value="Eukaryota"/>
</dbReference>
<dbReference type="Pfam" id="PF10275">
    <property type="entry name" value="Peptidase_C65"/>
    <property type="match status" value="1"/>
</dbReference>
<evidence type="ECO:0000256" key="5">
    <source>
        <dbReference type="ARBA" id="ARBA00022801"/>
    </source>
</evidence>
<evidence type="ECO:0000256" key="1">
    <source>
        <dbReference type="ARBA" id="ARBA00000707"/>
    </source>
</evidence>
<evidence type="ECO:0000256" key="4">
    <source>
        <dbReference type="ARBA" id="ARBA00022786"/>
    </source>
</evidence>
<gene>
    <name evidence="9" type="ORF">AMAG_02281</name>
</gene>
<feature type="domain" description="OTU" evidence="8">
    <location>
        <begin position="83"/>
        <end position="283"/>
    </location>
</feature>
<name>A0A0L0S1S0_ALLM3</name>
<dbReference type="EMBL" id="GG745330">
    <property type="protein sequence ID" value="KNE56478.1"/>
    <property type="molecule type" value="Genomic_DNA"/>
</dbReference>
<dbReference type="Proteomes" id="UP000054350">
    <property type="component" value="Unassembled WGS sequence"/>
</dbReference>
<dbReference type="SUPFAM" id="SSF54001">
    <property type="entry name" value="Cysteine proteinases"/>
    <property type="match status" value="1"/>
</dbReference>
<dbReference type="Gene3D" id="1.20.1300.20">
    <property type="entry name" value="Peptidase C65 Otubain, subdomain 2"/>
    <property type="match status" value="1"/>
</dbReference>
<proteinExistence type="predicted"/>
<feature type="region of interest" description="Disordered" evidence="7">
    <location>
        <begin position="1"/>
        <end position="29"/>
    </location>
</feature>
<accession>A0A0L0S1S0</accession>
<comment type="catalytic activity">
    <reaction evidence="1">
        <text>Thiol-dependent hydrolysis of ester, thioester, amide, peptide and isopeptide bonds formed by the C-terminal Gly of ubiquitin (a 76-residue protein attached to proteins as an intracellular targeting signal).</text>
        <dbReference type="EC" id="3.4.19.12"/>
    </reaction>
</comment>